<evidence type="ECO:0000256" key="5">
    <source>
        <dbReference type="ARBA" id="ARBA00022755"/>
    </source>
</evidence>
<sequence length="226" mass="25002">MADTCRIVVMASGNGSNFQALIDAVASGKIPSSKIIRLYVNRSKAYATQRAEQAGIPWEYFNLISNGFQAKGEKDPQKLQEARDRYDAALAERLLRGEESTPDLVVLAGWMYVFGKAFLDPLEARGIRIINLHPALPGAYDGAHAIERAFDDYKAGKLANDTTGIMVHNVISEVDRGEPILVREIKCRPDEDLHQLEARIHSYEHELIVEATAKVAQEIVASRKAA</sequence>
<dbReference type="InterPro" id="IPR002376">
    <property type="entry name" value="Formyl_transf_N"/>
</dbReference>
<dbReference type="InterPro" id="IPR004607">
    <property type="entry name" value="GART"/>
</dbReference>
<evidence type="ECO:0000256" key="8">
    <source>
        <dbReference type="ARBA" id="ARBA00041682"/>
    </source>
</evidence>
<evidence type="ECO:0000256" key="4">
    <source>
        <dbReference type="ARBA" id="ARBA00022679"/>
    </source>
</evidence>
<comment type="caution">
    <text evidence="11">The sequence shown here is derived from an EMBL/GenBank/DDBJ whole genome shotgun (WGS) entry which is preliminary data.</text>
</comment>
<dbReference type="Gene3D" id="3.40.50.170">
    <property type="entry name" value="Formyl transferase, N-terminal domain"/>
    <property type="match status" value="1"/>
</dbReference>
<evidence type="ECO:0000256" key="7">
    <source>
        <dbReference type="ARBA" id="ARBA00041324"/>
    </source>
</evidence>
<dbReference type="EMBL" id="JANBVN010000147">
    <property type="protein sequence ID" value="KAJ9138281.1"/>
    <property type="molecule type" value="Genomic_DNA"/>
</dbReference>
<dbReference type="Proteomes" id="UP001174691">
    <property type="component" value="Unassembled WGS sequence"/>
</dbReference>
<name>A0AA38RQB4_9PEZI</name>
<dbReference type="PANTHER" id="PTHR43369">
    <property type="entry name" value="PHOSPHORIBOSYLGLYCINAMIDE FORMYLTRANSFERASE"/>
    <property type="match status" value="1"/>
</dbReference>
<dbReference type="Pfam" id="PF00551">
    <property type="entry name" value="Formyl_trans_N"/>
    <property type="match status" value="1"/>
</dbReference>
<evidence type="ECO:0000313" key="11">
    <source>
        <dbReference type="EMBL" id="KAJ9138281.1"/>
    </source>
</evidence>
<dbReference type="GO" id="GO:0004644">
    <property type="term" value="F:phosphoribosylglycinamide formyltransferase activity"/>
    <property type="evidence" value="ECO:0007669"/>
    <property type="project" value="UniProtKB-EC"/>
</dbReference>
<proteinExistence type="inferred from homology"/>
<dbReference type="GO" id="GO:0006189">
    <property type="term" value="P:'de novo' IMP biosynthetic process"/>
    <property type="evidence" value="ECO:0007669"/>
    <property type="project" value="InterPro"/>
</dbReference>
<comment type="pathway">
    <text evidence="1">Purine metabolism; IMP biosynthesis via de novo pathway; N(2)-formyl-N(1)-(5-phospho-D-ribosyl)glycinamide from N(1)-(5-phospho-D-ribosyl)glycinamide (10-formyl THF route): step 1/1.</text>
</comment>
<feature type="domain" description="Formyl transferase N-terminal" evidence="10">
    <location>
        <begin position="6"/>
        <end position="212"/>
    </location>
</feature>
<evidence type="ECO:0000256" key="9">
    <source>
        <dbReference type="ARBA" id="ARBA00047664"/>
    </source>
</evidence>
<evidence type="ECO:0000256" key="1">
    <source>
        <dbReference type="ARBA" id="ARBA00005054"/>
    </source>
</evidence>
<evidence type="ECO:0000256" key="6">
    <source>
        <dbReference type="ARBA" id="ARBA00038440"/>
    </source>
</evidence>
<dbReference type="FunFam" id="3.40.50.170:FF:000009">
    <property type="entry name" value="Phosphoribosylglycinamide formyltransferase (Eurofung)"/>
    <property type="match status" value="1"/>
</dbReference>
<dbReference type="PANTHER" id="PTHR43369:SF2">
    <property type="entry name" value="PHOSPHORIBOSYLGLYCINAMIDE FORMYLTRANSFERASE"/>
    <property type="match status" value="1"/>
</dbReference>
<comment type="catalytic activity">
    <reaction evidence="9">
        <text>N(1)-(5-phospho-beta-D-ribosyl)glycinamide + (6R)-10-formyltetrahydrofolate = N(2)-formyl-N(1)-(5-phospho-beta-D-ribosyl)glycinamide + (6S)-5,6,7,8-tetrahydrofolate + H(+)</text>
        <dbReference type="Rhea" id="RHEA:15053"/>
        <dbReference type="ChEBI" id="CHEBI:15378"/>
        <dbReference type="ChEBI" id="CHEBI:57453"/>
        <dbReference type="ChEBI" id="CHEBI:143788"/>
        <dbReference type="ChEBI" id="CHEBI:147286"/>
        <dbReference type="ChEBI" id="CHEBI:195366"/>
        <dbReference type="EC" id="2.1.2.2"/>
    </reaction>
</comment>
<organism evidence="11 12">
    <name type="scientific">Coniochaeta hoffmannii</name>
    <dbReference type="NCBI Taxonomy" id="91930"/>
    <lineage>
        <taxon>Eukaryota</taxon>
        <taxon>Fungi</taxon>
        <taxon>Dikarya</taxon>
        <taxon>Ascomycota</taxon>
        <taxon>Pezizomycotina</taxon>
        <taxon>Sordariomycetes</taxon>
        <taxon>Sordariomycetidae</taxon>
        <taxon>Coniochaetales</taxon>
        <taxon>Coniochaetaceae</taxon>
        <taxon>Coniochaeta</taxon>
    </lineage>
</organism>
<dbReference type="AlphaFoldDB" id="A0AA38RQB4"/>
<dbReference type="SUPFAM" id="SSF53328">
    <property type="entry name" value="Formyltransferase"/>
    <property type="match status" value="1"/>
</dbReference>
<protein>
    <recommendedName>
        <fullName evidence="3">Phosphoribosylglycinamide formyltransferase</fullName>
        <ecNumber evidence="2">2.1.2.2</ecNumber>
    </recommendedName>
    <alternativeName>
        <fullName evidence="8">5'-phosphoribosylglycinamide transformylase</fullName>
    </alternativeName>
    <alternativeName>
        <fullName evidence="7">GAR transformylase</fullName>
    </alternativeName>
</protein>
<dbReference type="InterPro" id="IPR036477">
    <property type="entry name" value="Formyl_transf_N_sf"/>
</dbReference>
<gene>
    <name evidence="11" type="ORF">NKR19_g7896</name>
</gene>
<evidence type="ECO:0000259" key="10">
    <source>
        <dbReference type="Pfam" id="PF00551"/>
    </source>
</evidence>
<dbReference type="GO" id="GO:0005737">
    <property type="term" value="C:cytoplasm"/>
    <property type="evidence" value="ECO:0007669"/>
    <property type="project" value="TreeGrafter"/>
</dbReference>
<keyword evidence="4" id="KW-0808">Transferase</keyword>
<comment type="similarity">
    <text evidence="6">Belongs to the GART family.</text>
</comment>
<evidence type="ECO:0000256" key="2">
    <source>
        <dbReference type="ARBA" id="ARBA00012254"/>
    </source>
</evidence>
<dbReference type="HAMAP" id="MF_01930">
    <property type="entry name" value="PurN"/>
    <property type="match status" value="1"/>
</dbReference>
<dbReference type="NCBIfam" id="TIGR00639">
    <property type="entry name" value="PurN"/>
    <property type="match status" value="1"/>
</dbReference>
<accession>A0AA38RQB4</accession>
<dbReference type="EC" id="2.1.2.2" evidence="2"/>
<evidence type="ECO:0000313" key="12">
    <source>
        <dbReference type="Proteomes" id="UP001174691"/>
    </source>
</evidence>
<keyword evidence="12" id="KW-1185">Reference proteome</keyword>
<evidence type="ECO:0000256" key="3">
    <source>
        <dbReference type="ARBA" id="ARBA00022076"/>
    </source>
</evidence>
<reference evidence="11" key="1">
    <citation type="submission" date="2022-07" db="EMBL/GenBank/DDBJ databases">
        <title>Fungi with potential for degradation of polypropylene.</title>
        <authorList>
            <person name="Gostincar C."/>
        </authorList>
    </citation>
    <scope>NUCLEOTIDE SEQUENCE</scope>
    <source>
        <strain evidence="11">EXF-13287</strain>
    </source>
</reference>
<keyword evidence="5" id="KW-0658">Purine biosynthesis</keyword>